<dbReference type="PANTHER" id="PTHR30055">
    <property type="entry name" value="HTH-TYPE TRANSCRIPTIONAL REGULATOR RUTR"/>
    <property type="match status" value="1"/>
</dbReference>
<dbReference type="Proteomes" id="UP001064782">
    <property type="component" value="Unassembled WGS sequence"/>
</dbReference>
<comment type="caution">
    <text evidence="7">The sequence shown here is derived from an EMBL/GenBank/DDBJ whole genome shotgun (WGS) entry which is preliminary data.</text>
</comment>
<dbReference type="PANTHER" id="PTHR30055:SF234">
    <property type="entry name" value="HTH-TYPE TRANSCRIPTIONAL REGULATOR BETI"/>
    <property type="match status" value="1"/>
</dbReference>
<dbReference type="EMBL" id="BRXE01000011">
    <property type="protein sequence ID" value="GLB82416.1"/>
    <property type="molecule type" value="Genomic_DNA"/>
</dbReference>
<dbReference type="Gene3D" id="1.10.357.10">
    <property type="entry name" value="Tetracycline Repressor, domain 2"/>
    <property type="match status" value="1"/>
</dbReference>
<organism evidence="7 8">
    <name type="scientific">Mycobacterium kiyosense</name>
    <dbReference type="NCBI Taxonomy" id="2871094"/>
    <lineage>
        <taxon>Bacteria</taxon>
        <taxon>Bacillati</taxon>
        <taxon>Actinomycetota</taxon>
        <taxon>Actinomycetes</taxon>
        <taxon>Mycobacteriales</taxon>
        <taxon>Mycobacteriaceae</taxon>
        <taxon>Mycobacterium</taxon>
    </lineage>
</organism>
<dbReference type="PRINTS" id="PR00455">
    <property type="entry name" value="HTHTETR"/>
</dbReference>
<dbReference type="Pfam" id="PF00440">
    <property type="entry name" value="TetR_N"/>
    <property type="match status" value="1"/>
</dbReference>
<evidence type="ECO:0000313" key="6">
    <source>
        <dbReference type="EMBL" id="GLB82416.1"/>
    </source>
</evidence>
<dbReference type="PROSITE" id="PS50977">
    <property type="entry name" value="HTH_TETR_2"/>
    <property type="match status" value="1"/>
</dbReference>
<evidence type="ECO:0000256" key="1">
    <source>
        <dbReference type="ARBA" id="ARBA00023015"/>
    </source>
</evidence>
<dbReference type="GO" id="GO:0003700">
    <property type="term" value="F:DNA-binding transcription factor activity"/>
    <property type="evidence" value="ECO:0007669"/>
    <property type="project" value="TreeGrafter"/>
</dbReference>
<keyword evidence="1" id="KW-0805">Transcription regulation</keyword>
<evidence type="ECO:0000313" key="7">
    <source>
        <dbReference type="EMBL" id="GLD30646.1"/>
    </source>
</evidence>
<keyword evidence="8" id="KW-1185">Reference proteome</keyword>
<evidence type="ECO:0000313" key="8">
    <source>
        <dbReference type="Proteomes" id="UP001064782"/>
    </source>
</evidence>
<dbReference type="GeneID" id="83632874"/>
<dbReference type="SUPFAM" id="SSF46689">
    <property type="entry name" value="Homeodomain-like"/>
    <property type="match status" value="1"/>
</dbReference>
<feature type="domain" description="HTH tetR-type" evidence="5">
    <location>
        <begin position="10"/>
        <end position="70"/>
    </location>
</feature>
<dbReference type="InterPro" id="IPR001647">
    <property type="entry name" value="HTH_TetR"/>
</dbReference>
<name>A0A9P3UXU2_9MYCO</name>
<dbReference type="InterPro" id="IPR009057">
    <property type="entry name" value="Homeodomain-like_sf"/>
</dbReference>
<evidence type="ECO:0000259" key="5">
    <source>
        <dbReference type="PROSITE" id="PS50977"/>
    </source>
</evidence>
<keyword evidence="2 4" id="KW-0238">DNA-binding</keyword>
<dbReference type="EMBL" id="BRZI01000016">
    <property type="protein sequence ID" value="GLD30646.1"/>
    <property type="molecule type" value="Genomic_DNA"/>
</dbReference>
<reference evidence="7" key="1">
    <citation type="submission" date="2022-08" db="EMBL/GenBank/DDBJ databases">
        <title>Mycobacterium kiyosense sp. nov., scotochromogenic slow-glowing species isolated from respiratory specimens.</title>
        <authorList>
            <person name="Fukano H."/>
            <person name="Kazumi Y."/>
            <person name="Sakagami N."/>
            <person name="Ato M."/>
            <person name="Mitarai S."/>
            <person name="Hoshino Y."/>
        </authorList>
    </citation>
    <scope>NUCLEOTIDE SEQUENCE</scope>
    <source>
        <strain evidence="7">1413</strain>
        <strain evidence="6">SRL2020-028</strain>
    </source>
</reference>
<gene>
    <name evidence="7" type="ORF">Mkiyose1413_25290</name>
    <name evidence="6" type="ORF">SRL2020028_16720</name>
</gene>
<proteinExistence type="predicted"/>
<dbReference type="Proteomes" id="UP001165663">
    <property type="component" value="Unassembled WGS sequence"/>
</dbReference>
<evidence type="ECO:0000256" key="2">
    <source>
        <dbReference type="ARBA" id="ARBA00023125"/>
    </source>
</evidence>
<sequence>MTDLRARKKAALSATIVRRAVELIVDRGYDAVGAEEIAAASMCSRSTLNRYFGTKEDILFGAAPEVIAGLREALDAAPAIGDRWQVARAAVIFQLERFFETFEPDLRVTCMRLWFTEPALRRRYLEIAHEFEDALKRYFAQGLPDDPIAHLRVQVQASCMVSALRAVLHATIESGESIGTLADIAFSMVETGPTGFEDIVPPAAARG</sequence>
<protein>
    <submittedName>
        <fullName evidence="7">TetR family transcriptional regulator</fullName>
    </submittedName>
</protein>
<evidence type="ECO:0000256" key="3">
    <source>
        <dbReference type="ARBA" id="ARBA00023163"/>
    </source>
</evidence>
<dbReference type="Gene3D" id="1.10.10.60">
    <property type="entry name" value="Homeodomain-like"/>
    <property type="match status" value="1"/>
</dbReference>
<accession>A0A9P3UXU2</accession>
<keyword evidence="3" id="KW-0804">Transcription</keyword>
<dbReference type="GO" id="GO:0000976">
    <property type="term" value="F:transcription cis-regulatory region binding"/>
    <property type="evidence" value="ECO:0007669"/>
    <property type="project" value="TreeGrafter"/>
</dbReference>
<dbReference type="InterPro" id="IPR050109">
    <property type="entry name" value="HTH-type_TetR-like_transc_reg"/>
</dbReference>
<feature type="DNA-binding region" description="H-T-H motif" evidence="4">
    <location>
        <begin position="33"/>
        <end position="52"/>
    </location>
</feature>
<dbReference type="RefSeq" id="WP_236979428.1">
    <property type="nucleotide sequence ID" value="NZ_BRXE01000011.1"/>
</dbReference>
<evidence type="ECO:0000256" key="4">
    <source>
        <dbReference type="PROSITE-ProRule" id="PRU00335"/>
    </source>
</evidence>
<dbReference type="AlphaFoldDB" id="A0A9P3UXU2"/>